<name>A0A7K0KGI4_9BACT</name>
<dbReference type="InterPro" id="IPR019734">
    <property type="entry name" value="TPR_rpt"/>
</dbReference>
<protein>
    <submittedName>
        <fullName evidence="1">Tetratricopeptide repeat protein</fullName>
    </submittedName>
</protein>
<sequence>MLMITTMLPAEGQNAVQKKTDSQQLGFAISYFQGGKYHEAKLILQRLDKSYQLNPRFRAYLGVCYYYDQEYEQATKCLDSVIPQLQAFDPQELSFYYYADGESYFTLGKYSQAAPLYAQAQARCHEDEKAKIYYRLGLCYSFIKQWYKALDTLQSALVYYQQYQPQEKAKIAEIRNLIFACCYEINQPTS</sequence>
<evidence type="ECO:0000313" key="1">
    <source>
        <dbReference type="EMBL" id="MST84979.1"/>
    </source>
</evidence>
<gene>
    <name evidence="1" type="ORF">FYJ73_09910</name>
</gene>
<dbReference type="AlphaFoldDB" id="A0A7K0KGI4"/>
<dbReference type="Gene3D" id="1.25.40.10">
    <property type="entry name" value="Tetratricopeptide repeat domain"/>
    <property type="match status" value="2"/>
</dbReference>
<dbReference type="EMBL" id="VUNG01000025">
    <property type="protein sequence ID" value="MST84979.1"/>
    <property type="molecule type" value="Genomic_DNA"/>
</dbReference>
<dbReference type="Proteomes" id="UP000438914">
    <property type="component" value="Unassembled WGS sequence"/>
</dbReference>
<keyword evidence="2" id="KW-1185">Reference proteome</keyword>
<accession>A0A7K0KGI4</accession>
<proteinExistence type="predicted"/>
<reference evidence="1 2" key="1">
    <citation type="submission" date="2019-08" db="EMBL/GenBank/DDBJ databases">
        <title>In-depth cultivation of the pig gut microbiome towards novel bacterial diversity and tailored functional studies.</title>
        <authorList>
            <person name="Wylensek D."/>
            <person name="Hitch T.C.A."/>
            <person name="Clavel T."/>
        </authorList>
    </citation>
    <scope>NUCLEOTIDE SEQUENCE [LARGE SCALE GENOMIC DNA]</scope>
    <source>
        <strain evidence="1 2">LKV-178-WT-2A</strain>
    </source>
</reference>
<dbReference type="SUPFAM" id="SSF48452">
    <property type="entry name" value="TPR-like"/>
    <property type="match status" value="1"/>
</dbReference>
<dbReference type="SMART" id="SM00028">
    <property type="entry name" value="TPR"/>
    <property type="match status" value="3"/>
</dbReference>
<dbReference type="Pfam" id="PF13432">
    <property type="entry name" value="TPR_16"/>
    <property type="match status" value="2"/>
</dbReference>
<dbReference type="InterPro" id="IPR011990">
    <property type="entry name" value="TPR-like_helical_dom_sf"/>
</dbReference>
<organism evidence="1 2">
    <name type="scientific">Hallella mizrahii</name>
    <dbReference type="NCBI Taxonomy" id="2606637"/>
    <lineage>
        <taxon>Bacteria</taxon>
        <taxon>Pseudomonadati</taxon>
        <taxon>Bacteroidota</taxon>
        <taxon>Bacteroidia</taxon>
        <taxon>Bacteroidales</taxon>
        <taxon>Prevotellaceae</taxon>
        <taxon>Hallella</taxon>
    </lineage>
</organism>
<comment type="caution">
    <text evidence="1">The sequence shown here is derived from an EMBL/GenBank/DDBJ whole genome shotgun (WGS) entry which is preliminary data.</text>
</comment>
<evidence type="ECO:0000313" key="2">
    <source>
        <dbReference type="Proteomes" id="UP000438914"/>
    </source>
</evidence>